<reference evidence="1" key="1">
    <citation type="submission" date="2025-05" db="UniProtKB">
        <authorList>
            <consortium name="Ensembl"/>
        </authorList>
    </citation>
    <scope>IDENTIFICATION</scope>
</reference>
<evidence type="ECO:0000313" key="1">
    <source>
        <dbReference type="Ensembl" id="ENSEBUP00000004616.1"/>
    </source>
</evidence>
<proteinExistence type="predicted"/>
<dbReference type="GO" id="GO:0000126">
    <property type="term" value="C:transcription factor TFIIIB complex"/>
    <property type="evidence" value="ECO:0007669"/>
    <property type="project" value="TreeGrafter"/>
</dbReference>
<dbReference type="GeneTree" id="ENSGT00940000171993"/>
<dbReference type="Ensembl" id="ENSEBUT00000005066.1">
    <property type="protein sequence ID" value="ENSEBUP00000004628.1"/>
    <property type="gene ID" value="ENSEBUG00000003235.1"/>
</dbReference>
<dbReference type="PANTHER" id="PTHR22929:SF0">
    <property type="entry name" value="TRANSCRIPTION FACTOR TFIIIB COMPONENT B'' HOMOLOG"/>
    <property type="match status" value="1"/>
</dbReference>
<dbReference type="Ensembl" id="ENSEBUT00000005054.1">
    <property type="protein sequence ID" value="ENSEBUP00000004616.1"/>
    <property type="gene ID" value="ENSEBUG00000003235.1"/>
</dbReference>
<dbReference type="GO" id="GO:0001156">
    <property type="term" value="F:TFIIIC-class transcription factor complex binding"/>
    <property type="evidence" value="ECO:0007669"/>
    <property type="project" value="TreeGrafter"/>
</dbReference>
<dbReference type="Proteomes" id="UP000694388">
    <property type="component" value="Unplaced"/>
</dbReference>
<dbReference type="PANTHER" id="PTHR22929">
    <property type="entry name" value="RNA POLYMERASE III TRANSCRIPTION INITIATION FACTOR B"/>
    <property type="match status" value="1"/>
</dbReference>
<dbReference type="AlphaFoldDB" id="A0A8C4NCN4"/>
<protein>
    <submittedName>
        <fullName evidence="1">Uncharacterized protein</fullName>
    </submittedName>
</protein>
<organism evidence="1 2">
    <name type="scientific">Eptatretus burgeri</name>
    <name type="common">Inshore hagfish</name>
    <dbReference type="NCBI Taxonomy" id="7764"/>
    <lineage>
        <taxon>Eukaryota</taxon>
        <taxon>Metazoa</taxon>
        <taxon>Chordata</taxon>
        <taxon>Craniata</taxon>
        <taxon>Vertebrata</taxon>
        <taxon>Cyclostomata</taxon>
        <taxon>Myxini</taxon>
        <taxon>Myxiniformes</taxon>
        <taxon>Myxinidae</taxon>
        <taxon>Eptatretinae</taxon>
        <taxon>Eptatretus</taxon>
    </lineage>
</organism>
<keyword evidence="2" id="KW-1185">Reference proteome</keyword>
<name>A0A8C4NCN4_EPTBU</name>
<sequence>MMEMLHDLSKQDAKKRVLRHSCSRSASFGVEEPHMSMKVQDLINWLPIHNPMSTCEHSNPEEELALEPGSRTTREQLGRVDAHSRQENQSLQQEANEDLLVAPQVQVAEDGSLILNEQSISVGVQQSSSICVVEGSAVLERGNATTYSSFLNKTTHTRRWSDAGKGMAVFRALSLMDICRSNFTVFRYHSLSAVLLFSRP</sequence>
<dbReference type="GO" id="GO:0070898">
    <property type="term" value="P:RNA polymerase III preinitiation complex assembly"/>
    <property type="evidence" value="ECO:0007669"/>
    <property type="project" value="TreeGrafter"/>
</dbReference>
<evidence type="ECO:0000313" key="2">
    <source>
        <dbReference type="Proteomes" id="UP000694388"/>
    </source>
</evidence>
<accession>A0A8C4NCN4</accession>